<accession>A0AAE4BSQ6</accession>
<keyword evidence="3" id="KW-1185">Reference proteome</keyword>
<dbReference type="InterPro" id="IPR029057">
    <property type="entry name" value="PRTase-like"/>
</dbReference>
<dbReference type="RefSeq" id="WP_309939848.1">
    <property type="nucleotide sequence ID" value="NZ_AP025305.1"/>
</dbReference>
<dbReference type="PANTHER" id="PTHR11608">
    <property type="entry name" value="BIFUNCTIONAL PROTEIN PYRR"/>
    <property type="match status" value="1"/>
</dbReference>
<dbReference type="InterPro" id="IPR050137">
    <property type="entry name" value="PyrR_bifunctional"/>
</dbReference>
<protein>
    <submittedName>
        <fullName evidence="2">Pyrimidine operon attenuation protein/uracil phosphoribosyltransferase</fullName>
        <ecNumber evidence="2">2.4.2.9</ecNumber>
    </submittedName>
</protein>
<evidence type="ECO:0000313" key="2">
    <source>
        <dbReference type="EMBL" id="MDR6240026.1"/>
    </source>
</evidence>
<proteinExistence type="predicted"/>
<keyword evidence="2" id="KW-0808">Transferase</keyword>
<name>A0AAE4BSQ6_9BACT</name>
<dbReference type="AlphaFoldDB" id="A0AAE4BSQ6"/>
<evidence type="ECO:0000259" key="1">
    <source>
        <dbReference type="Pfam" id="PF00156"/>
    </source>
</evidence>
<keyword evidence="2" id="KW-0328">Glycosyltransferase</keyword>
<dbReference type="EC" id="2.4.2.9" evidence="2"/>
<organism evidence="2 3">
    <name type="scientific">Aureibacter tunicatorum</name>
    <dbReference type="NCBI Taxonomy" id="866807"/>
    <lineage>
        <taxon>Bacteria</taxon>
        <taxon>Pseudomonadati</taxon>
        <taxon>Bacteroidota</taxon>
        <taxon>Cytophagia</taxon>
        <taxon>Cytophagales</taxon>
        <taxon>Persicobacteraceae</taxon>
        <taxon>Aureibacter</taxon>
    </lineage>
</organism>
<feature type="domain" description="Phosphoribosyltransferase" evidence="1">
    <location>
        <begin position="6"/>
        <end position="166"/>
    </location>
</feature>
<dbReference type="GO" id="GO:0004845">
    <property type="term" value="F:uracil phosphoribosyltransferase activity"/>
    <property type="evidence" value="ECO:0007669"/>
    <property type="project" value="UniProtKB-EC"/>
</dbReference>
<sequence>MQERLILEGELFEVLIRRLAQQLIENHYPFDQTVLIGLQPRGIDLARRLKSVLESELDREIPMGQLDVTFYRDDFRRRDSPIQANKTDIPFIIEDKKVVLIDDVLYTGRTVRAALDAMLAFGRPLKVELLTLVDRKYVRDLPVMANYVGREVNTLKSQHVEVEWKENGFELDRIWLKNIN</sequence>
<dbReference type="Proteomes" id="UP001185092">
    <property type="component" value="Unassembled WGS sequence"/>
</dbReference>
<reference evidence="2" key="1">
    <citation type="submission" date="2023-07" db="EMBL/GenBank/DDBJ databases">
        <title>Genomic Encyclopedia of Type Strains, Phase IV (KMG-IV): sequencing the most valuable type-strain genomes for metagenomic binning, comparative biology and taxonomic classification.</title>
        <authorList>
            <person name="Goeker M."/>
        </authorList>
    </citation>
    <scope>NUCLEOTIDE SEQUENCE</scope>
    <source>
        <strain evidence="2">DSM 26174</strain>
    </source>
</reference>
<comment type="caution">
    <text evidence="2">The sequence shown here is derived from an EMBL/GenBank/DDBJ whole genome shotgun (WGS) entry which is preliminary data.</text>
</comment>
<dbReference type="SUPFAM" id="SSF53271">
    <property type="entry name" value="PRTase-like"/>
    <property type="match status" value="1"/>
</dbReference>
<dbReference type="Gene3D" id="3.40.50.2020">
    <property type="match status" value="1"/>
</dbReference>
<gene>
    <name evidence="2" type="ORF">HNQ88_003074</name>
</gene>
<evidence type="ECO:0000313" key="3">
    <source>
        <dbReference type="Proteomes" id="UP001185092"/>
    </source>
</evidence>
<dbReference type="CDD" id="cd06223">
    <property type="entry name" value="PRTases_typeI"/>
    <property type="match status" value="1"/>
</dbReference>
<dbReference type="EMBL" id="JAVDQD010000003">
    <property type="protein sequence ID" value="MDR6240026.1"/>
    <property type="molecule type" value="Genomic_DNA"/>
</dbReference>
<dbReference type="InterPro" id="IPR000836">
    <property type="entry name" value="PRTase_dom"/>
</dbReference>
<dbReference type="Pfam" id="PF00156">
    <property type="entry name" value="Pribosyltran"/>
    <property type="match status" value="1"/>
</dbReference>
<dbReference type="PANTHER" id="PTHR11608:SF0">
    <property type="entry name" value="BIFUNCTIONAL PROTEIN PYRR"/>
    <property type="match status" value="1"/>
</dbReference>
<dbReference type="NCBIfam" id="NF003549">
    <property type="entry name" value="PRK05205.1-5"/>
    <property type="match status" value="1"/>
</dbReference>